<dbReference type="PROSITE" id="PS51257">
    <property type="entry name" value="PROKAR_LIPOPROTEIN"/>
    <property type="match status" value="1"/>
</dbReference>
<organism evidence="1 2">
    <name type="scientific">Luedemannella flava</name>
    <dbReference type="NCBI Taxonomy" id="349316"/>
    <lineage>
        <taxon>Bacteria</taxon>
        <taxon>Bacillati</taxon>
        <taxon>Actinomycetota</taxon>
        <taxon>Actinomycetes</taxon>
        <taxon>Micromonosporales</taxon>
        <taxon>Micromonosporaceae</taxon>
        <taxon>Luedemannella</taxon>
    </lineage>
</organism>
<gene>
    <name evidence="1" type="ORF">GCM10009682_62220</name>
</gene>
<proteinExistence type="predicted"/>
<keyword evidence="2" id="KW-1185">Reference proteome</keyword>
<accession>A0ABP4Z3Y5</accession>
<sequence>MRARILSGGLLAAILIISGTGCDKGDPVRPTITAAQATDRARQIVQDAFAALPAGAELKHTGPDLLPCDDPTDGGPPGRVFADLSYDVTYPAGWPADKALDALKGHWSTRGYEVWTRVDDGELNQTTAEDPDGFRVTVEIYTRAGGRLDLYITGSSPCVWEFGTPSAGQ</sequence>
<dbReference type="Proteomes" id="UP001500218">
    <property type="component" value="Unassembled WGS sequence"/>
</dbReference>
<dbReference type="EMBL" id="BAAALT010000292">
    <property type="protein sequence ID" value="GAA1835656.1"/>
    <property type="molecule type" value="Genomic_DNA"/>
</dbReference>
<protein>
    <submittedName>
        <fullName evidence="1">Uncharacterized protein</fullName>
    </submittedName>
</protein>
<evidence type="ECO:0000313" key="2">
    <source>
        <dbReference type="Proteomes" id="UP001500218"/>
    </source>
</evidence>
<comment type="caution">
    <text evidence="1">The sequence shown here is derived from an EMBL/GenBank/DDBJ whole genome shotgun (WGS) entry which is preliminary data.</text>
</comment>
<evidence type="ECO:0000313" key="1">
    <source>
        <dbReference type="EMBL" id="GAA1835656.1"/>
    </source>
</evidence>
<reference evidence="2" key="1">
    <citation type="journal article" date="2019" name="Int. J. Syst. Evol. Microbiol.">
        <title>The Global Catalogue of Microorganisms (GCM) 10K type strain sequencing project: providing services to taxonomists for standard genome sequencing and annotation.</title>
        <authorList>
            <consortium name="The Broad Institute Genomics Platform"/>
            <consortium name="The Broad Institute Genome Sequencing Center for Infectious Disease"/>
            <person name="Wu L."/>
            <person name="Ma J."/>
        </authorList>
    </citation>
    <scope>NUCLEOTIDE SEQUENCE [LARGE SCALE GENOMIC DNA]</scope>
    <source>
        <strain evidence="2">JCM 13250</strain>
    </source>
</reference>
<dbReference type="RefSeq" id="WP_344140241.1">
    <property type="nucleotide sequence ID" value="NZ_BAAALT010000292.1"/>
</dbReference>
<name>A0ABP4Z3Y5_9ACTN</name>